<dbReference type="AlphaFoldDB" id="A0A5C6AQP7"/>
<dbReference type="OrthoDB" id="272345at2"/>
<keyword evidence="3" id="KW-1185">Reference proteome</keyword>
<protein>
    <submittedName>
        <fullName evidence="2">Uncharacterized protein</fullName>
    </submittedName>
</protein>
<dbReference type="RefSeq" id="WP_146521744.1">
    <property type="nucleotide sequence ID" value="NZ_CP151726.1"/>
</dbReference>
<name>A0A5C6AQP7_9BACT</name>
<evidence type="ECO:0000313" key="3">
    <source>
        <dbReference type="Proteomes" id="UP000320176"/>
    </source>
</evidence>
<dbReference type="Proteomes" id="UP000320176">
    <property type="component" value="Unassembled WGS sequence"/>
</dbReference>
<reference evidence="2 3" key="1">
    <citation type="submission" date="2019-02" db="EMBL/GenBank/DDBJ databases">
        <title>Deep-cultivation of Planctomycetes and their phenomic and genomic characterization uncovers novel biology.</title>
        <authorList>
            <person name="Wiegand S."/>
            <person name="Jogler M."/>
            <person name="Boedeker C."/>
            <person name="Pinto D."/>
            <person name="Vollmers J."/>
            <person name="Rivas-Marin E."/>
            <person name="Kohn T."/>
            <person name="Peeters S.H."/>
            <person name="Heuer A."/>
            <person name="Rast P."/>
            <person name="Oberbeckmann S."/>
            <person name="Bunk B."/>
            <person name="Jeske O."/>
            <person name="Meyerdierks A."/>
            <person name="Storesund J.E."/>
            <person name="Kallscheuer N."/>
            <person name="Luecker S."/>
            <person name="Lage O.M."/>
            <person name="Pohl T."/>
            <person name="Merkel B.J."/>
            <person name="Hornburger P."/>
            <person name="Mueller R.-W."/>
            <person name="Bruemmer F."/>
            <person name="Labrenz M."/>
            <person name="Spormann A.M."/>
            <person name="Op Den Camp H."/>
            <person name="Overmann J."/>
            <person name="Amann R."/>
            <person name="Jetten M.S.M."/>
            <person name="Mascher T."/>
            <person name="Medema M.H."/>
            <person name="Devos D.P."/>
            <person name="Kaster A.-K."/>
            <person name="Ovreas L."/>
            <person name="Rohde M."/>
            <person name="Galperin M.Y."/>
            <person name="Jogler C."/>
        </authorList>
    </citation>
    <scope>NUCLEOTIDE SEQUENCE [LARGE SCALE GENOMIC DNA]</scope>
    <source>
        <strain evidence="2 3">Pla52n</strain>
    </source>
</reference>
<sequence>MLGEFKVSRCTRQCFVEKRPLADGEWYYSVVVESGDDLERRDYSAAAWDGPPEGAIGHWKCRMPLSDQKKMVLAPREVLIDLLRQMESFPEKAKTRYLLALLLLRRRFVRLADTATLTSQPSGSAPESENAESENAEPEIMHVEVVDDGSSIDVLVCDIARSETEALTESLNELLYCEASELAVPE</sequence>
<organism evidence="2 3">
    <name type="scientific">Stieleria varia</name>
    <dbReference type="NCBI Taxonomy" id="2528005"/>
    <lineage>
        <taxon>Bacteria</taxon>
        <taxon>Pseudomonadati</taxon>
        <taxon>Planctomycetota</taxon>
        <taxon>Planctomycetia</taxon>
        <taxon>Pirellulales</taxon>
        <taxon>Pirellulaceae</taxon>
        <taxon>Stieleria</taxon>
    </lineage>
</organism>
<gene>
    <name evidence="2" type="ORF">Pla52n_46760</name>
</gene>
<evidence type="ECO:0000313" key="2">
    <source>
        <dbReference type="EMBL" id="TWU01302.1"/>
    </source>
</evidence>
<accession>A0A5C6AQP7</accession>
<comment type="caution">
    <text evidence="2">The sequence shown here is derived from an EMBL/GenBank/DDBJ whole genome shotgun (WGS) entry which is preliminary data.</text>
</comment>
<feature type="region of interest" description="Disordered" evidence="1">
    <location>
        <begin position="117"/>
        <end position="137"/>
    </location>
</feature>
<proteinExistence type="predicted"/>
<evidence type="ECO:0000256" key="1">
    <source>
        <dbReference type="SAM" id="MobiDB-lite"/>
    </source>
</evidence>
<dbReference type="EMBL" id="SJPN01000005">
    <property type="protein sequence ID" value="TWU01302.1"/>
    <property type="molecule type" value="Genomic_DNA"/>
</dbReference>